<evidence type="ECO:0000259" key="8">
    <source>
        <dbReference type="Pfam" id="PF22244"/>
    </source>
</evidence>
<dbReference type="InterPro" id="IPR029058">
    <property type="entry name" value="AB_hydrolase_fold"/>
</dbReference>
<keyword evidence="2" id="KW-0719">Serine esterase</keyword>
<dbReference type="GO" id="GO:0046274">
    <property type="term" value="P:lignin catabolic process"/>
    <property type="evidence" value="ECO:0007669"/>
    <property type="project" value="UniProtKB-KW"/>
</dbReference>
<name>A0A1V6V382_9EURO</name>
<feature type="domain" description="4-O-methyl-glucuronoyl methylesterase-like" evidence="8">
    <location>
        <begin position="192"/>
        <end position="245"/>
    </location>
</feature>
<dbReference type="Gene3D" id="1.20.1440.110">
    <property type="entry name" value="acylaminoacyl peptidase"/>
    <property type="match status" value="1"/>
</dbReference>
<keyword evidence="3" id="KW-0732">Signal</keyword>
<evidence type="ECO:0000256" key="3">
    <source>
        <dbReference type="ARBA" id="ARBA00022729"/>
    </source>
</evidence>
<keyword evidence="5" id="KW-0439">Lignin degradation</keyword>
<evidence type="ECO:0000256" key="4">
    <source>
        <dbReference type="ARBA" id="ARBA00022801"/>
    </source>
</evidence>
<evidence type="ECO:0000256" key="1">
    <source>
        <dbReference type="ARBA" id="ARBA00010092"/>
    </source>
</evidence>
<gene>
    <name evidence="9" type="ORF">PENCOP_c002G06428</name>
</gene>
<evidence type="ECO:0000256" key="7">
    <source>
        <dbReference type="ARBA" id="ARBA00026105"/>
    </source>
</evidence>
<evidence type="ECO:0000256" key="2">
    <source>
        <dbReference type="ARBA" id="ARBA00022487"/>
    </source>
</evidence>
<dbReference type="Proteomes" id="UP000191500">
    <property type="component" value="Unassembled WGS sequence"/>
</dbReference>
<dbReference type="GO" id="GO:0072330">
    <property type="term" value="P:monocarboxylic acid biosynthetic process"/>
    <property type="evidence" value="ECO:0007669"/>
    <property type="project" value="UniProtKB-ARBA"/>
</dbReference>
<dbReference type="SUPFAM" id="SSF53474">
    <property type="entry name" value="alpha/beta-Hydrolases"/>
    <property type="match status" value="1"/>
</dbReference>
<dbReference type="PANTHER" id="PTHR22946:SF12">
    <property type="entry name" value="CONIDIAL PIGMENT BIOSYNTHESIS PROTEIN AYG1 (AFU_ORTHOLOGUE AFUA_2G17550)"/>
    <property type="match status" value="1"/>
</dbReference>
<accession>A0A1V6V382</accession>
<evidence type="ECO:0000256" key="6">
    <source>
        <dbReference type="ARBA" id="ARBA00024511"/>
    </source>
</evidence>
<dbReference type="PANTHER" id="PTHR22946">
    <property type="entry name" value="DIENELACTONE HYDROLASE DOMAIN-CONTAINING PROTEIN-RELATED"/>
    <property type="match status" value="1"/>
</dbReference>
<proteinExistence type="inferred from homology"/>
<dbReference type="AlphaFoldDB" id="A0A1V6V382"/>
<evidence type="ECO:0000313" key="9">
    <source>
        <dbReference type="EMBL" id="OQE44913.1"/>
    </source>
</evidence>
<evidence type="ECO:0000256" key="5">
    <source>
        <dbReference type="ARBA" id="ARBA00023185"/>
    </source>
</evidence>
<dbReference type="EC" id="3.1.1.117" evidence="7"/>
<dbReference type="EMBL" id="MDDG01000002">
    <property type="protein sequence ID" value="OQE44913.1"/>
    <property type="molecule type" value="Genomic_DNA"/>
</dbReference>
<comment type="catalytic activity">
    <reaction evidence="6">
        <text>a 4-O-methyl-alpha-D-glucuronosyl ester derivative + H2O = 4-O-methyl-alpha-D-glucuronate derivative + an alcohol + H(+)</text>
        <dbReference type="Rhea" id="RHEA:67452"/>
        <dbReference type="ChEBI" id="CHEBI:15377"/>
        <dbReference type="ChEBI" id="CHEBI:15378"/>
        <dbReference type="ChEBI" id="CHEBI:30879"/>
        <dbReference type="ChEBI" id="CHEBI:171667"/>
        <dbReference type="ChEBI" id="CHEBI:171668"/>
        <dbReference type="EC" id="3.1.1.117"/>
    </reaction>
    <physiologicalReaction direction="left-to-right" evidence="6">
        <dbReference type="Rhea" id="RHEA:67453"/>
    </physiologicalReaction>
</comment>
<dbReference type="Pfam" id="PF22244">
    <property type="entry name" value="GCE_fung"/>
    <property type="match status" value="1"/>
</dbReference>
<sequence>MIRLSSDESFHFELLRILAHATYGGADVGEVLATASQIQPGDFESFSSAFNRRAEHIRAQAEDLTNEISIRDAMFRAATYYRAADFYIHGNWDDPRILLYWEKQTRCFDEAIARLTVPGYRKVLAGPDFNIPIIFFPANHDDAVKRPTIVLGSGYDGSMEEMYHLYGVAVLERGWNVICYEGPGQTCMRRYQKVGFTHEWEKAVSPVIDFLETIPSVDMTKVGLLGCSMAGLLAARAAAFEHRIAAVFSVDGLYNFVNTPVFDPVHGLASFAHIEDFETAAVLFNNQSIPTTARWALSHGLWAFNVKTPAEYLDKSRLFSLVGLTDKIKCPVFVANAADDHFFKGQPEAMRDALGDKAHYYVFSSEDAAGDHCHVGASKYSNQILLDWFEKTVVDA</sequence>
<dbReference type="Gene3D" id="3.40.50.1820">
    <property type="entry name" value="alpha/beta hydrolase"/>
    <property type="match status" value="1"/>
</dbReference>
<comment type="similarity">
    <text evidence="1">Belongs to the carbohydrate esterase 15 (CE15) family.</text>
</comment>
<reference evidence="10" key="1">
    <citation type="journal article" date="2017" name="Nat. Microbiol.">
        <title>Global analysis of biosynthetic gene clusters reveals vast potential of secondary metabolite production in Penicillium species.</title>
        <authorList>
            <person name="Nielsen J.C."/>
            <person name="Grijseels S."/>
            <person name="Prigent S."/>
            <person name="Ji B."/>
            <person name="Dainat J."/>
            <person name="Nielsen K.F."/>
            <person name="Frisvad J.C."/>
            <person name="Workman M."/>
            <person name="Nielsen J."/>
        </authorList>
    </citation>
    <scope>NUCLEOTIDE SEQUENCE [LARGE SCALE GENOMIC DNA]</scope>
    <source>
        <strain evidence="10">IBT 31321</strain>
    </source>
</reference>
<keyword evidence="10" id="KW-1185">Reference proteome</keyword>
<evidence type="ECO:0000313" key="10">
    <source>
        <dbReference type="Proteomes" id="UP000191500"/>
    </source>
</evidence>
<dbReference type="GO" id="GO:0017000">
    <property type="term" value="P:antibiotic biosynthetic process"/>
    <property type="evidence" value="ECO:0007669"/>
    <property type="project" value="UniProtKB-ARBA"/>
</dbReference>
<dbReference type="GO" id="GO:0052689">
    <property type="term" value="F:carboxylic ester hydrolase activity"/>
    <property type="evidence" value="ECO:0007669"/>
    <property type="project" value="UniProtKB-KW"/>
</dbReference>
<dbReference type="InterPro" id="IPR054579">
    <property type="entry name" value="GCE-like_dom"/>
</dbReference>
<dbReference type="InterPro" id="IPR050261">
    <property type="entry name" value="FrsA_esterase"/>
</dbReference>
<keyword evidence="4" id="KW-0378">Hydrolase</keyword>
<dbReference type="STRING" id="36646.A0A1V6V382"/>
<protein>
    <recommendedName>
        <fullName evidence="7">(4-O-methyl)-D-glucuronate--lignin esterase</fullName>
        <ecNumber evidence="7">3.1.1.117</ecNumber>
    </recommendedName>
</protein>
<organism evidence="9 10">
    <name type="scientific">Penicillium coprophilum</name>
    <dbReference type="NCBI Taxonomy" id="36646"/>
    <lineage>
        <taxon>Eukaryota</taxon>
        <taxon>Fungi</taxon>
        <taxon>Dikarya</taxon>
        <taxon>Ascomycota</taxon>
        <taxon>Pezizomycotina</taxon>
        <taxon>Eurotiomycetes</taxon>
        <taxon>Eurotiomycetidae</taxon>
        <taxon>Eurotiales</taxon>
        <taxon>Aspergillaceae</taxon>
        <taxon>Penicillium</taxon>
    </lineage>
</organism>
<comment type="caution">
    <text evidence="9">The sequence shown here is derived from an EMBL/GenBank/DDBJ whole genome shotgun (WGS) entry which is preliminary data.</text>
</comment>